<organism evidence="7 8">
    <name type="scientific">Candidatus Halomonas stercoripullorum</name>
    <dbReference type="NCBI Taxonomy" id="2838617"/>
    <lineage>
        <taxon>Bacteria</taxon>
        <taxon>Pseudomonadati</taxon>
        <taxon>Pseudomonadota</taxon>
        <taxon>Gammaproteobacteria</taxon>
        <taxon>Oceanospirillales</taxon>
        <taxon>Halomonadaceae</taxon>
        <taxon>Halomonas</taxon>
    </lineage>
</organism>
<protein>
    <recommendedName>
        <fullName evidence="6">LPS-assembly lipoprotein LptE</fullName>
    </recommendedName>
</protein>
<name>A0A9D1WLA6_9GAMM</name>
<comment type="subcellular location">
    <subcellularLocation>
        <location evidence="6">Cell outer membrane</location>
        <topology evidence="6">Lipid-anchor</topology>
    </subcellularLocation>
</comment>
<comment type="function">
    <text evidence="6">Together with LptD, is involved in the assembly of lipopolysaccharide (LPS) at the surface of the outer membrane. Required for the proper assembly of LptD. Binds LPS and may serve as the LPS recognition site at the outer membrane.</text>
</comment>
<dbReference type="PANTHER" id="PTHR38098:SF1">
    <property type="entry name" value="LPS-ASSEMBLY LIPOPROTEIN LPTE"/>
    <property type="match status" value="1"/>
</dbReference>
<dbReference type="AlphaFoldDB" id="A0A9D1WLA6"/>
<dbReference type="GO" id="GO:0015920">
    <property type="term" value="P:lipopolysaccharide transport"/>
    <property type="evidence" value="ECO:0007669"/>
    <property type="project" value="TreeGrafter"/>
</dbReference>
<evidence type="ECO:0000256" key="5">
    <source>
        <dbReference type="ARBA" id="ARBA00023288"/>
    </source>
</evidence>
<evidence type="ECO:0000256" key="1">
    <source>
        <dbReference type="ARBA" id="ARBA00022729"/>
    </source>
</evidence>
<dbReference type="GO" id="GO:0001530">
    <property type="term" value="F:lipopolysaccharide binding"/>
    <property type="evidence" value="ECO:0007669"/>
    <property type="project" value="TreeGrafter"/>
</dbReference>
<reference evidence="7" key="2">
    <citation type="submission" date="2021-04" db="EMBL/GenBank/DDBJ databases">
        <authorList>
            <person name="Gilroy R."/>
        </authorList>
    </citation>
    <scope>NUCLEOTIDE SEQUENCE</scope>
    <source>
        <strain evidence="7">1193</strain>
    </source>
</reference>
<dbReference type="PANTHER" id="PTHR38098">
    <property type="entry name" value="LPS-ASSEMBLY LIPOPROTEIN LPTE"/>
    <property type="match status" value="1"/>
</dbReference>
<keyword evidence="3 6" id="KW-0564">Palmitate</keyword>
<dbReference type="GO" id="GO:0009279">
    <property type="term" value="C:cell outer membrane"/>
    <property type="evidence" value="ECO:0007669"/>
    <property type="project" value="UniProtKB-SubCell"/>
</dbReference>
<comment type="caution">
    <text evidence="7">The sequence shown here is derived from an EMBL/GenBank/DDBJ whole genome shotgun (WGS) entry which is preliminary data.</text>
</comment>
<evidence type="ECO:0000313" key="7">
    <source>
        <dbReference type="EMBL" id="HIX61319.1"/>
    </source>
</evidence>
<dbReference type="Proteomes" id="UP000824248">
    <property type="component" value="Unassembled WGS sequence"/>
</dbReference>
<proteinExistence type="inferred from homology"/>
<sequence length="164" mass="18545">MQRRTFLHAGLVAGAALTLAGCGFRLRGFDTPGLAIAELALAGSNSEFYQLTEERLTRAGTQVHDRAAMILNLGPENFREHRLSVLESGPQEHEMRLTVPYSVQRRSDNAYLIAEQRLEVSTRFTLSDANLLAQDELREEARRELREEALRRLLERLRILSPSS</sequence>
<keyword evidence="1 6" id="KW-0732">Signal</keyword>
<dbReference type="InterPro" id="IPR007485">
    <property type="entry name" value="LPS_assembly_LptE"/>
</dbReference>
<dbReference type="HAMAP" id="MF_01186">
    <property type="entry name" value="LPS_assembly_LptE"/>
    <property type="match status" value="1"/>
</dbReference>
<evidence type="ECO:0000256" key="6">
    <source>
        <dbReference type="HAMAP-Rule" id="MF_01186"/>
    </source>
</evidence>
<evidence type="ECO:0000256" key="4">
    <source>
        <dbReference type="ARBA" id="ARBA00023237"/>
    </source>
</evidence>
<evidence type="ECO:0000256" key="2">
    <source>
        <dbReference type="ARBA" id="ARBA00023136"/>
    </source>
</evidence>
<keyword evidence="4 6" id="KW-0998">Cell outer membrane</keyword>
<dbReference type="EMBL" id="DXFC01000104">
    <property type="protein sequence ID" value="HIX61319.1"/>
    <property type="molecule type" value="Genomic_DNA"/>
</dbReference>
<reference evidence="7" key="1">
    <citation type="journal article" date="2021" name="PeerJ">
        <title>Extensive microbial diversity within the chicken gut microbiome revealed by metagenomics and culture.</title>
        <authorList>
            <person name="Gilroy R."/>
            <person name="Ravi A."/>
            <person name="Getino M."/>
            <person name="Pursley I."/>
            <person name="Horton D.L."/>
            <person name="Alikhan N.F."/>
            <person name="Baker D."/>
            <person name="Gharbi K."/>
            <person name="Hall N."/>
            <person name="Watson M."/>
            <person name="Adriaenssens E.M."/>
            <person name="Foster-Nyarko E."/>
            <person name="Jarju S."/>
            <person name="Secka A."/>
            <person name="Antonio M."/>
            <person name="Oren A."/>
            <person name="Chaudhuri R.R."/>
            <person name="La Ragione R."/>
            <person name="Hildebrand F."/>
            <person name="Pallen M.J."/>
        </authorList>
    </citation>
    <scope>NUCLEOTIDE SEQUENCE</scope>
    <source>
        <strain evidence="7">1193</strain>
    </source>
</reference>
<gene>
    <name evidence="6" type="primary">lptE</name>
    <name evidence="7" type="ORF">H9854_03660</name>
</gene>
<dbReference type="GO" id="GO:1990351">
    <property type="term" value="C:transporter complex"/>
    <property type="evidence" value="ECO:0007669"/>
    <property type="project" value="TreeGrafter"/>
</dbReference>
<dbReference type="Gene3D" id="3.30.160.150">
    <property type="entry name" value="Lipoprotein like domain"/>
    <property type="match status" value="1"/>
</dbReference>
<dbReference type="GO" id="GO:0043165">
    <property type="term" value="P:Gram-negative-bacterium-type cell outer membrane assembly"/>
    <property type="evidence" value="ECO:0007669"/>
    <property type="project" value="UniProtKB-UniRule"/>
</dbReference>
<evidence type="ECO:0000313" key="8">
    <source>
        <dbReference type="Proteomes" id="UP000824248"/>
    </source>
</evidence>
<dbReference type="Pfam" id="PF04390">
    <property type="entry name" value="LptE"/>
    <property type="match status" value="1"/>
</dbReference>
<accession>A0A9D1WLA6</accession>
<comment type="similarity">
    <text evidence="6">Belongs to the LptE lipoprotein family.</text>
</comment>
<dbReference type="PROSITE" id="PS51257">
    <property type="entry name" value="PROKAR_LIPOPROTEIN"/>
    <property type="match status" value="1"/>
</dbReference>
<keyword evidence="5 6" id="KW-0449">Lipoprotein</keyword>
<evidence type="ECO:0000256" key="3">
    <source>
        <dbReference type="ARBA" id="ARBA00023139"/>
    </source>
</evidence>
<keyword evidence="2 6" id="KW-0472">Membrane</keyword>
<comment type="subunit">
    <text evidence="6">Component of the lipopolysaccharide transport and assembly complex. Interacts with LptD.</text>
</comment>